<keyword evidence="4" id="KW-1185">Reference proteome</keyword>
<dbReference type="AlphaFoldDB" id="A0A830HC53"/>
<dbReference type="Proteomes" id="UP000660262">
    <property type="component" value="Unassembled WGS sequence"/>
</dbReference>
<organism evidence="3 4">
    <name type="scientific">Pycnococcus provasolii</name>
    <dbReference type="NCBI Taxonomy" id="41880"/>
    <lineage>
        <taxon>Eukaryota</taxon>
        <taxon>Viridiplantae</taxon>
        <taxon>Chlorophyta</taxon>
        <taxon>Pseudoscourfieldiophyceae</taxon>
        <taxon>Pseudoscourfieldiales</taxon>
        <taxon>Pycnococcaceae</taxon>
        <taxon>Pycnococcus</taxon>
    </lineage>
</organism>
<feature type="transmembrane region" description="Helical" evidence="2">
    <location>
        <begin position="141"/>
        <end position="163"/>
    </location>
</feature>
<protein>
    <submittedName>
        <fullName evidence="3">Uncharacterized protein</fullName>
    </submittedName>
</protein>
<evidence type="ECO:0000256" key="2">
    <source>
        <dbReference type="SAM" id="Phobius"/>
    </source>
</evidence>
<proteinExistence type="predicted"/>
<accession>A0A830HC53</accession>
<comment type="caution">
    <text evidence="3">The sequence shown here is derived from an EMBL/GenBank/DDBJ whole genome shotgun (WGS) entry which is preliminary data.</text>
</comment>
<feature type="region of interest" description="Disordered" evidence="1">
    <location>
        <begin position="418"/>
        <end position="441"/>
    </location>
</feature>
<feature type="transmembrane region" description="Helical" evidence="2">
    <location>
        <begin position="97"/>
        <end position="121"/>
    </location>
</feature>
<keyword evidence="2" id="KW-0812">Transmembrane</keyword>
<keyword evidence="2" id="KW-1133">Transmembrane helix</keyword>
<feature type="transmembrane region" description="Helical" evidence="2">
    <location>
        <begin position="52"/>
        <end position="77"/>
    </location>
</feature>
<dbReference type="EMBL" id="BNJQ01000007">
    <property type="protein sequence ID" value="GHP04308.1"/>
    <property type="molecule type" value="Genomic_DNA"/>
</dbReference>
<evidence type="ECO:0000313" key="3">
    <source>
        <dbReference type="EMBL" id="GHP04308.1"/>
    </source>
</evidence>
<evidence type="ECO:0000313" key="4">
    <source>
        <dbReference type="Proteomes" id="UP000660262"/>
    </source>
</evidence>
<evidence type="ECO:0000256" key="1">
    <source>
        <dbReference type="SAM" id="MobiDB-lite"/>
    </source>
</evidence>
<sequence length="441" mass="47259">MFRRATALMTVAALFAIPALFVPWYRACAPVENSRERTTQCAELVPLAVGQATFAAPWPLALLAVLPIAFAAAAHAVNFADTQLELDVCSYYSGRTVALFACVAALVAGTMSITGDVRTVANKHVEPSRGADEPAFNMASPGLYCALLSYVCLLFGGLAGLFFGERRHFGLPATLWRDNLAVEENWEGQQQAPANAHAEAARRLSVADATTPRNKQPKTAHEVDMVSGAVLRHIVNAPSPTSAPAAHEEPPMSAWRSMRRSVGKRLPEFMRLRWKMRAYNNIPSPASPLTNPRTNRHLAEGVSASEVVQSPGVASPRQASPITFTPPRDGESLRERYARHLRERDAAAALEEASAQKPVAATYPTVPPRAPPHFEGLPTPSAPYLPVPPRAPPHIERMQYDAASAPPASPELVRVVVEGGTPTASPAVAGERAVSDSAGED</sequence>
<feature type="region of interest" description="Disordered" evidence="1">
    <location>
        <begin position="306"/>
        <end position="330"/>
    </location>
</feature>
<keyword evidence="2" id="KW-0472">Membrane</keyword>
<reference evidence="3" key="1">
    <citation type="submission" date="2020-10" db="EMBL/GenBank/DDBJ databases">
        <title>Unveiling of a novel bifunctional photoreceptor, Dualchrome1, isolated from a cosmopolitan green alga.</title>
        <authorList>
            <person name="Suzuki S."/>
            <person name="Kawachi M."/>
        </authorList>
    </citation>
    <scope>NUCLEOTIDE SEQUENCE</scope>
    <source>
        <strain evidence="3">NIES 2893</strain>
    </source>
</reference>
<name>A0A830HC53_9CHLO</name>
<gene>
    <name evidence="3" type="ORF">PPROV_000306200</name>
</gene>